<dbReference type="SUPFAM" id="SSF56672">
    <property type="entry name" value="DNA/RNA polymerases"/>
    <property type="match status" value="1"/>
</dbReference>
<organism evidence="2 3">
    <name type="scientific">Candidatus Brevifilum fermentans</name>
    <dbReference type="NCBI Taxonomy" id="1986204"/>
    <lineage>
        <taxon>Bacteria</taxon>
        <taxon>Bacillati</taxon>
        <taxon>Chloroflexota</taxon>
        <taxon>Anaerolineae</taxon>
        <taxon>Anaerolineales</taxon>
        <taxon>Anaerolineaceae</taxon>
        <taxon>Candidatus Brevifilum</taxon>
    </lineage>
</organism>
<dbReference type="AlphaFoldDB" id="A0A1Y6K2V7"/>
<dbReference type="PROSITE" id="PS50878">
    <property type="entry name" value="RT_POL"/>
    <property type="match status" value="1"/>
</dbReference>
<sequence length="240" mass="28154">MLKKNGVWREISLLTVTDKVLQRAFLNVIEPEFEQRFLNCSHGYRRNRSTATAIQQLLANRDKGLVWLLDADILGCFDHIDHEILMQLFTRVVKEHFVIDLLQKWLVAGRRHRHQAIGIPQGAVISPLLCNIYLHQLDAKLSCARWHYIRYADDFVVMTTSENQALEARNLVSQSLAALRLVLHPDKTHISNFEQGFTFLGVEFFKNTYRYLWQDKKIQVEGKDLKMLYRYMPTFYSKGQ</sequence>
<dbReference type="PANTHER" id="PTHR34047">
    <property type="entry name" value="NUCLEAR INTRON MATURASE 1, MITOCHONDRIAL-RELATED"/>
    <property type="match status" value="1"/>
</dbReference>
<protein>
    <submittedName>
        <fullName evidence="2">Retron-type reverse transcriptase</fullName>
    </submittedName>
</protein>
<dbReference type="Gene3D" id="3.10.10.10">
    <property type="entry name" value="HIV Type 1 Reverse Transcriptase, subunit A, domain 1"/>
    <property type="match status" value="1"/>
</dbReference>
<dbReference type="EMBL" id="LT859958">
    <property type="protein sequence ID" value="SMX54042.1"/>
    <property type="molecule type" value="Genomic_DNA"/>
</dbReference>
<dbReference type="Pfam" id="PF00078">
    <property type="entry name" value="RVT_1"/>
    <property type="match status" value="1"/>
</dbReference>
<dbReference type="InterPro" id="IPR043128">
    <property type="entry name" value="Rev_trsase/Diguanyl_cyclase"/>
</dbReference>
<evidence type="ECO:0000313" key="3">
    <source>
        <dbReference type="Proteomes" id="UP000195514"/>
    </source>
</evidence>
<reference evidence="3" key="1">
    <citation type="submission" date="2017-05" db="EMBL/GenBank/DDBJ databases">
        <authorList>
            <person name="Kirkegaard R."/>
            <person name="Mcilroy J S."/>
        </authorList>
    </citation>
    <scope>NUCLEOTIDE SEQUENCE [LARGE SCALE GENOMIC DNA]</scope>
</reference>
<evidence type="ECO:0000313" key="2">
    <source>
        <dbReference type="EMBL" id="SMX54042.1"/>
    </source>
</evidence>
<dbReference type="RefSeq" id="WP_157891715.1">
    <property type="nucleotide sequence ID" value="NZ_LT859958.1"/>
</dbReference>
<dbReference type="InterPro" id="IPR043502">
    <property type="entry name" value="DNA/RNA_pol_sf"/>
</dbReference>
<dbReference type="InterPro" id="IPR000477">
    <property type="entry name" value="RT_dom"/>
</dbReference>
<dbReference type="Gene3D" id="3.30.70.270">
    <property type="match status" value="1"/>
</dbReference>
<name>A0A1Y6K2V7_9CHLR</name>
<keyword evidence="2" id="KW-0695">RNA-directed DNA polymerase</keyword>
<gene>
    <name evidence="2" type="ORF">CFX1CAM_0977</name>
</gene>
<keyword evidence="3" id="KW-1185">Reference proteome</keyword>
<evidence type="ECO:0000259" key="1">
    <source>
        <dbReference type="PROSITE" id="PS50878"/>
    </source>
</evidence>
<proteinExistence type="predicted"/>
<dbReference type="InterPro" id="IPR051083">
    <property type="entry name" value="GrpII_Intron_Splice-Mob/Def"/>
</dbReference>
<dbReference type="KEGG" id="abat:CFX1CAM_0977"/>
<dbReference type="CDD" id="cd01651">
    <property type="entry name" value="RT_G2_intron"/>
    <property type="match status" value="1"/>
</dbReference>
<dbReference type="OrthoDB" id="140258at2"/>
<accession>A0A1Y6K2V7</accession>
<dbReference type="PANTHER" id="PTHR34047:SF8">
    <property type="entry name" value="PROTEIN YKFC"/>
    <property type="match status" value="1"/>
</dbReference>
<keyword evidence="2" id="KW-0548">Nucleotidyltransferase</keyword>
<feature type="domain" description="Reverse transcriptase" evidence="1">
    <location>
        <begin position="1"/>
        <end position="204"/>
    </location>
</feature>
<dbReference type="Proteomes" id="UP000195514">
    <property type="component" value="Chromosome I"/>
</dbReference>
<dbReference type="GO" id="GO:0003964">
    <property type="term" value="F:RNA-directed DNA polymerase activity"/>
    <property type="evidence" value="ECO:0007669"/>
    <property type="project" value="UniProtKB-KW"/>
</dbReference>
<keyword evidence="2" id="KW-0808">Transferase</keyword>